<dbReference type="Gene3D" id="2.60.40.3110">
    <property type="match status" value="1"/>
</dbReference>
<evidence type="ECO:0000256" key="1">
    <source>
        <dbReference type="SAM" id="MobiDB-lite"/>
    </source>
</evidence>
<organism evidence="3 4">
    <name type="scientific">Bordetella pseudohinzii</name>
    <dbReference type="NCBI Taxonomy" id="1331258"/>
    <lineage>
        <taxon>Bacteria</taxon>
        <taxon>Pseudomonadati</taxon>
        <taxon>Pseudomonadota</taxon>
        <taxon>Betaproteobacteria</taxon>
        <taxon>Burkholderiales</taxon>
        <taxon>Alcaligenaceae</taxon>
        <taxon>Bordetella</taxon>
    </lineage>
</organism>
<sequence length="801" mass="86151">MMTLTHKRCPWKALAASVVFAIGIGKPGCAAQAVEHPGPQPQEAPAGQAADSRQDEDLYLEVMLNRVHLRRVAHFVLRDGQLLADAATLTDLGLTWPGAASASGLVKLDDVPGLRQDYDATDQQLILLAPVSSLSGPVTELGYRTPAMPHLDPTAQAPGLLLNYDLYGQKDRSARMVSGWTEFRMFGVGPGLWKTSNLVQSLGGNHGENTFTSTRLDSSWQLDFPDPMITATVGDTFNSALSWTRTMRFGGLRISRNFDLQPYRVTVPLASFVGETALPSVVDLYVNGIREAQSQVPPGQFQIVGTPVITGAGTAQMVITDITGQRRVVNFSIYNSTQLLQQGLGDWSFEVGKLREDYGLRSFSYANEVMYSASGRYGLSNTITLEAHGEAAGGLTMGGVGALFRLGQLGVVNVSGASSNQDAQRGKQYGAGYQWQGHDISVNLSTVRRDASFRDIGTLQGSRLPLRTSQAFLGWSIGGGQLGASYVRQDYRDSPRASYAGLSWSQSLGRYGHLSIGANRDLDGKGGTSAYAYWTLPLGDKLQAWTSMEHQNHGNTATAGLARNLPGDADGWGWRMQASAGQEGGGQAEINQLSRYGEWRAGTQYWHNQDAPSNTTGYAGATGGILLMKGSVFPMRRVYDSFALVSTDGIANVPVKLENRLVGATDDKGLLLVTPLNSWQENDLSVDPLVLPADVSVERVRMKAVPATGSGMVARFPMKTTLALEFALRHASGAFVRAGTVAKLSPGDRTIVVGYDGRVYVEDPPQGAKITVRDRGGRCAVELPTGLAQHGRFDLGELICR</sequence>
<keyword evidence="2" id="KW-0732">Signal</keyword>
<dbReference type="Pfam" id="PF00577">
    <property type="entry name" value="Usher"/>
    <property type="match status" value="1"/>
</dbReference>
<protein>
    <submittedName>
        <fullName evidence="3">Fimbrial assembly protein</fullName>
    </submittedName>
</protein>
<feature type="chain" id="PRO_5046961893" evidence="2">
    <location>
        <begin position="31"/>
        <end position="801"/>
    </location>
</feature>
<dbReference type="PANTHER" id="PTHR30451">
    <property type="entry name" value="OUTER MEMBRANE USHER PROTEIN"/>
    <property type="match status" value="1"/>
</dbReference>
<dbReference type="Gene3D" id="2.60.40.2610">
    <property type="entry name" value="Outer membrane usher protein FimD, plug domain"/>
    <property type="match status" value="1"/>
</dbReference>
<dbReference type="PANTHER" id="PTHR30451:SF5">
    <property type="entry name" value="SLR0019 PROTEIN"/>
    <property type="match status" value="1"/>
</dbReference>
<dbReference type="InterPro" id="IPR042186">
    <property type="entry name" value="FimD_plug_dom"/>
</dbReference>
<proteinExistence type="predicted"/>
<keyword evidence="4" id="KW-1185">Reference proteome</keyword>
<accession>A0ABM6DGS2</accession>
<evidence type="ECO:0000313" key="4">
    <source>
        <dbReference type="Proteomes" id="UP000092950"/>
    </source>
</evidence>
<gene>
    <name evidence="3" type="ORF">BBN53_13650</name>
</gene>
<feature type="compositionally biased region" description="Low complexity" evidence="1">
    <location>
        <begin position="41"/>
        <end position="50"/>
    </location>
</feature>
<reference evidence="3 4" key="1">
    <citation type="submission" date="2016-07" db="EMBL/GenBank/DDBJ databases">
        <title>Complete genome sequences of Bordetella pseudohinzii.</title>
        <authorList>
            <person name="Spilker T."/>
            <person name="Darrah R."/>
            <person name="LiPuma J.J."/>
        </authorList>
    </citation>
    <scope>NUCLEOTIDE SEQUENCE [LARGE SCALE GENOMIC DNA]</scope>
    <source>
        <strain evidence="3 4">HI4681</strain>
    </source>
</reference>
<dbReference type="Proteomes" id="UP000092950">
    <property type="component" value="Chromosome"/>
</dbReference>
<dbReference type="InterPro" id="IPR000015">
    <property type="entry name" value="Fimb_usher"/>
</dbReference>
<dbReference type="EMBL" id="CP016440">
    <property type="protein sequence ID" value="ANY16836.1"/>
    <property type="molecule type" value="Genomic_DNA"/>
</dbReference>
<feature type="signal peptide" evidence="2">
    <location>
        <begin position="1"/>
        <end position="30"/>
    </location>
</feature>
<evidence type="ECO:0000313" key="3">
    <source>
        <dbReference type="EMBL" id="ANY16836.1"/>
    </source>
</evidence>
<feature type="region of interest" description="Disordered" evidence="1">
    <location>
        <begin position="33"/>
        <end position="52"/>
    </location>
</feature>
<evidence type="ECO:0000256" key="2">
    <source>
        <dbReference type="SAM" id="SignalP"/>
    </source>
</evidence>
<name>A0ABM6DGS2_9BORD</name>